<keyword evidence="4" id="KW-1185">Reference proteome</keyword>
<proteinExistence type="predicted"/>
<evidence type="ECO:0000313" key="3">
    <source>
        <dbReference type="EMBL" id="GAV09617.1"/>
    </source>
</evidence>
<dbReference type="EMBL" id="BDGG01000024">
    <property type="protein sequence ID" value="GAV09617.1"/>
    <property type="molecule type" value="Genomic_DNA"/>
</dbReference>
<dbReference type="Proteomes" id="UP000186922">
    <property type="component" value="Unassembled WGS sequence"/>
</dbReference>
<gene>
    <name evidence="3" type="primary">RvY_19122-1</name>
    <name evidence="3" type="synonym">RvY_19122.1</name>
    <name evidence="3" type="ORF">RvY_19122</name>
</gene>
<evidence type="ECO:0000313" key="4">
    <source>
        <dbReference type="Proteomes" id="UP000186922"/>
    </source>
</evidence>
<comment type="caution">
    <text evidence="3">The sequence shown here is derived from an EMBL/GenBank/DDBJ whole genome shotgun (WGS) entry which is preliminary data.</text>
</comment>
<evidence type="ECO:0000256" key="2">
    <source>
        <dbReference type="SAM" id="SignalP"/>
    </source>
</evidence>
<feature type="region of interest" description="Disordered" evidence="1">
    <location>
        <begin position="39"/>
        <end position="59"/>
    </location>
</feature>
<accession>A0A1D1W8D5</accession>
<protein>
    <submittedName>
        <fullName evidence="3">Uncharacterized protein</fullName>
    </submittedName>
</protein>
<reference evidence="3 4" key="1">
    <citation type="journal article" date="2016" name="Nat. Commun.">
        <title>Extremotolerant tardigrade genome and improved radiotolerance of human cultured cells by tardigrade-unique protein.</title>
        <authorList>
            <person name="Hashimoto T."/>
            <person name="Horikawa D.D."/>
            <person name="Saito Y."/>
            <person name="Kuwahara H."/>
            <person name="Kozuka-Hata H."/>
            <person name="Shin-I T."/>
            <person name="Minakuchi Y."/>
            <person name="Ohishi K."/>
            <person name="Motoyama A."/>
            <person name="Aizu T."/>
            <person name="Enomoto A."/>
            <person name="Kondo K."/>
            <person name="Tanaka S."/>
            <person name="Hara Y."/>
            <person name="Koshikawa S."/>
            <person name="Sagara H."/>
            <person name="Miura T."/>
            <person name="Yokobori S."/>
            <person name="Miyagawa K."/>
            <person name="Suzuki Y."/>
            <person name="Kubo T."/>
            <person name="Oyama M."/>
            <person name="Kohara Y."/>
            <person name="Fujiyama A."/>
            <person name="Arakawa K."/>
            <person name="Katayama T."/>
            <person name="Toyoda A."/>
            <person name="Kunieda T."/>
        </authorList>
    </citation>
    <scope>NUCLEOTIDE SEQUENCE [LARGE SCALE GENOMIC DNA]</scope>
    <source>
        <strain evidence="3 4">YOKOZUNA-1</strain>
    </source>
</reference>
<keyword evidence="2" id="KW-0732">Signal</keyword>
<dbReference type="AlphaFoldDB" id="A0A1D1W8D5"/>
<feature type="signal peptide" evidence="2">
    <location>
        <begin position="1"/>
        <end position="18"/>
    </location>
</feature>
<name>A0A1D1W8D5_RAMVA</name>
<evidence type="ECO:0000256" key="1">
    <source>
        <dbReference type="SAM" id="MobiDB-lite"/>
    </source>
</evidence>
<organism evidence="3 4">
    <name type="scientific">Ramazzottius varieornatus</name>
    <name type="common">Water bear</name>
    <name type="synonym">Tardigrade</name>
    <dbReference type="NCBI Taxonomy" id="947166"/>
    <lineage>
        <taxon>Eukaryota</taxon>
        <taxon>Metazoa</taxon>
        <taxon>Ecdysozoa</taxon>
        <taxon>Tardigrada</taxon>
        <taxon>Eutardigrada</taxon>
        <taxon>Parachela</taxon>
        <taxon>Hypsibioidea</taxon>
        <taxon>Ramazzottiidae</taxon>
        <taxon>Ramazzottius</taxon>
    </lineage>
</organism>
<sequence length="151" mass="15968">MLLAGCFASASVIILARAVLVDGFATVLSFGKYGPDNAVGSRTLTHRNPPSGLGRNASSVDPNLYRRKAAGLIEKLSKILEKIRPREATALPKLIDVRQMYPVPTLNTVAHNKVASGYGGENTKSGGVSALKSKLLAKLTVFAPLSRPRVG</sequence>
<feature type="chain" id="PRO_5008899329" evidence="2">
    <location>
        <begin position="19"/>
        <end position="151"/>
    </location>
</feature>